<evidence type="ECO:0000256" key="1">
    <source>
        <dbReference type="ARBA" id="ARBA00001933"/>
    </source>
</evidence>
<organism evidence="4 5">
    <name type="scientific">Vreelandella olivaria</name>
    <dbReference type="NCBI Taxonomy" id="390919"/>
    <lineage>
        <taxon>Bacteria</taxon>
        <taxon>Pseudomonadati</taxon>
        <taxon>Pseudomonadota</taxon>
        <taxon>Gammaproteobacteria</taxon>
        <taxon>Oceanospirillales</taxon>
        <taxon>Halomonadaceae</taxon>
        <taxon>Vreelandella</taxon>
    </lineage>
</organism>
<dbReference type="InterPro" id="IPR015421">
    <property type="entry name" value="PyrdxlP-dep_Trfase_major"/>
</dbReference>
<comment type="cofactor">
    <cofactor evidence="1">
        <name>pyridoxal 5'-phosphate</name>
        <dbReference type="ChEBI" id="CHEBI:597326"/>
    </cofactor>
</comment>
<dbReference type="Pfam" id="PF00464">
    <property type="entry name" value="SHMT"/>
    <property type="match status" value="1"/>
</dbReference>
<evidence type="ECO:0000259" key="3">
    <source>
        <dbReference type="Pfam" id="PF00464"/>
    </source>
</evidence>
<keyword evidence="5" id="KW-1185">Reference proteome</keyword>
<proteinExistence type="predicted"/>
<dbReference type="Proteomes" id="UP000289555">
    <property type="component" value="Chromosome"/>
</dbReference>
<name>A0ABN5X4T9_9GAMM</name>
<dbReference type="Gene3D" id="3.90.1150.10">
    <property type="entry name" value="Aspartate Aminotransferase, domain 1"/>
    <property type="match status" value="1"/>
</dbReference>
<reference evidence="5" key="1">
    <citation type="journal article" date="2019" name="Microbiol. Resour. Announc.">
        <title>Complete Genome Sequence of Halomonas olivaria, a Moderately Halophilic Bacterium Isolated from Olive Processing Effluents, Obtained by Nanopore Sequencing.</title>
        <authorList>
            <person name="Nagata S."/>
            <person name="Ii K.M."/>
            <person name="Tsukimi T."/>
            <person name="Miura M.C."/>
            <person name="Galipon J."/>
            <person name="Arakawa K."/>
        </authorList>
    </citation>
    <scope>NUCLEOTIDE SEQUENCE [LARGE SCALE GENOMIC DNA]</scope>
    <source>
        <strain evidence="5">TYRC17</strain>
    </source>
</reference>
<dbReference type="SUPFAM" id="SSF53383">
    <property type="entry name" value="PLP-dependent transferases"/>
    <property type="match status" value="1"/>
</dbReference>
<dbReference type="InterPro" id="IPR015422">
    <property type="entry name" value="PyrdxlP-dep_Trfase_small"/>
</dbReference>
<dbReference type="PANTHER" id="PTHR11680">
    <property type="entry name" value="SERINE HYDROXYMETHYLTRANSFERASE"/>
    <property type="match status" value="1"/>
</dbReference>
<protein>
    <recommendedName>
        <fullName evidence="3">Serine hydroxymethyltransferase-like domain-containing protein</fullName>
    </recommendedName>
</protein>
<dbReference type="InterPro" id="IPR015424">
    <property type="entry name" value="PyrdxlP-dep_Trfase"/>
</dbReference>
<gene>
    <name evidence="4" type="ORF">HORIV_66270</name>
</gene>
<dbReference type="InterPro" id="IPR049943">
    <property type="entry name" value="Ser_HO-MeTrfase-like"/>
</dbReference>
<evidence type="ECO:0000256" key="2">
    <source>
        <dbReference type="ARBA" id="ARBA00022898"/>
    </source>
</evidence>
<dbReference type="PANTHER" id="PTHR11680:SF50">
    <property type="entry name" value="SERINE HYDROXYMETHYLTRANSFERASE"/>
    <property type="match status" value="1"/>
</dbReference>
<dbReference type="EMBL" id="AP019416">
    <property type="protein sequence ID" value="BBI54206.1"/>
    <property type="molecule type" value="Genomic_DNA"/>
</dbReference>
<evidence type="ECO:0000313" key="4">
    <source>
        <dbReference type="EMBL" id="BBI54206.1"/>
    </source>
</evidence>
<evidence type="ECO:0000313" key="5">
    <source>
        <dbReference type="Proteomes" id="UP000289555"/>
    </source>
</evidence>
<accession>A0ABN5X4T9</accession>
<sequence length="122" mass="13905">MLHNNFSPNARLASYDTLLAEAIAEETARQEAHIELIASENYTSKLVMEAQGTQLTNKYAEGYPGRRYYGGCEFVDKVEALAIERACHLLVPIMPTCSRTPGPRPMPLCLWPWYRRAIPYWV</sequence>
<feature type="domain" description="Serine hydroxymethyltransferase-like" evidence="3">
    <location>
        <begin position="13"/>
        <end position="89"/>
    </location>
</feature>
<dbReference type="InterPro" id="IPR039429">
    <property type="entry name" value="SHMT-like_dom"/>
</dbReference>
<dbReference type="Gene3D" id="3.40.640.10">
    <property type="entry name" value="Type I PLP-dependent aspartate aminotransferase-like (Major domain)"/>
    <property type="match status" value="1"/>
</dbReference>
<keyword evidence="2" id="KW-0663">Pyridoxal phosphate</keyword>